<dbReference type="Gramene" id="ERN20021">
    <property type="protein sequence ID" value="ERN20021"/>
    <property type="gene ID" value="AMTR_s00071p00167530"/>
</dbReference>
<feature type="region of interest" description="Disordered" evidence="3">
    <location>
        <begin position="500"/>
        <end position="540"/>
    </location>
</feature>
<feature type="compositionally biased region" description="Basic and acidic residues" evidence="3">
    <location>
        <begin position="9"/>
        <end position="24"/>
    </location>
</feature>
<gene>
    <name evidence="5" type="ORF">AMTR_s00071p00167530</name>
</gene>
<proteinExistence type="predicted"/>
<feature type="compositionally biased region" description="Basic and acidic residues" evidence="3">
    <location>
        <begin position="158"/>
        <end position="171"/>
    </location>
</feature>
<dbReference type="PANTHER" id="PTHR47809:SF2">
    <property type="entry name" value="DNA-BINDING BROMODOMAIN-CONTAINING PROTEIN"/>
    <property type="match status" value="1"/>
</dbReference>
<accession>U5D370</accession>
<dbReference type="STRING" id="13333.U5D370"/>
<reference evidence="6" key="1">
    <citation type="journal article" date="2013" name="Science">
        <title>The Amborella genome and the evolution of flowering plants.</title>
        <authorList>
            <consortium name="Amborella Genome Project"/>
        </authorList>
    </citation>
    <scope>NUCLEOTIDE SEQUENCE [LARGE SCALE GENOMIC DNA]</scope>
</reference>
<feature type="compositionally biased region" description="Basic residues" evidence="3">
    <location>
        <begin position="87"/>
        <end position="97"/>
    </location>
</feature>
<dbReference type="PROSITE" id="PS00633">
    <property type="entry name" value="BROMODOMAIN_1"/>
    <property type="match status" value="1"/>
</dbReference>
<dbReference type="SUPFAM" id="SSF47370">
    <property type="entry name" value="Bromodomain"/>
    <property type="match status" value="1"/>
</dbReference>
<protein>
    <recommendedName>
        <fullName evidence="4">Bromo domain-containing protein</fullName>
    </recommendedName>
</protein>
<dbReference type="OrthoDB" id="21449at2759"/>
<name>U5D370_AMBTC</name>
<dbReference type="eggNOG" id="KOG1474">
    <property type="taxonomic scope" value="Eukaryota"/>
</dbReference>
<dbReference type="Gene3D" id="1.20.920.10">
    <property type="entry name" value="Bromodomain-like"/>
    <property type="match status" value="1"/>
</dbReference>
<dbReference type="PANTHER" id="PTHR47809">
    <property type="entry name" value="DNA-BINDING BROMODOMAIN-CONTAINING PROTEIN"/>
    <property type="match status" value="1"/>
</dbReference>
<feature type="domain" description="Bromo" evidence="4">
    <location>
        <begin position="273"/>
        <end position="346"/>
    </location>
</feature>
<evidence type="ECO:0000259" key="4">
    <source>
        <dbReference type="PROSITE" id="PS50014"/>
    </source>
</evidence>
<dbReference type="OMA" id="KDVQIIW"/>
<feature type="compositionally biased region" description="Polar residues" evidence="3">
    <location>
        <begin position="108"/>
        <end position="122"/>
    </location>
</feature>
<dbReference type="EMBL" id="KI392062">
    <property type="protein sequence ID" value="ERN20021.1"/>
    <property type="molecule type" value="Genomic_DNA"/>
</dbReference>
<feature type="compositionally biased region" description="Basic and acidic residues" evidence="3">
    <location>
        <begin position="509"/>
        <end position="534"/>
    </location>
</feature>
<feature type="region of interest" description="Disordered" evidence="3">
    <location>
        <begin position="1"/>
        <end position="212"/>
    </location>
</feature>
<dbReference type="SMART" id="SM00297">
    <property type="entry name" value="BROMO"/>
    <property type="match status" value="1"/>
</dbReference>
<evidence type="ECO:0000313" key="5">
    <source>
        <dbReference type="EMBL" id="ERN20021.1"/>
    </source>
</evidence>
<feature type="compositionally biased region" description="Basic and acidic residues" evidence="3">
    <location>
        <begin position="125"/>
        <end position="135"/>
    </location>
</feature>
<evidence type="ECO:0000256" key="1">
    <source>
        <dbReference type="ARBA" id="ARBA00023117"/>
    </source>
</evidence>
<keyword evidence="1 2" id="KW-0103">Bromodomain</keyword>
<dbReference type="Proteomes" id="UP000017836">
    <property type="component" value="Unassembled WGS sequence"/>
</dbReference>
<feature type="compositionally biased region" description="Polar residues" evidence="3">
    <location>
        <begin position="144"/>
        <end position="156"/>
    </location>
</feature>
<sequence length="668" mass="75246">MKRKRRHRAGDGKGKEKKLSKISKEQVLPVDEMVGDDMDQNGSGIREEGSLSSKMEIESPSCGESKPDKPANTDAEESQDKPVRQSGHARLRVKVKSSKSYTHSHTSLEMQNQSDTDKSYASLSLDKHNRRDMDKVNPSWGLDKQNQSGTNKSNPSRGFEKHFEALEKSEENTNLPNDVGKNNLEKPSRKAGSIKIKSSRKLGPPSGNLLDKDIDIAFSPQSQSVSENTEPFDSSMPGELCQSERMQTMERHKDHSYNQKELGVALAVLKKVMKMEAAEPFNIPVNAEALGIPDYFDVIKTPMDFGTICDSLEQGTKYMNSQDVFKDVQIIWDNCYRYNSKGDYILDLMKRVKKSFTKYWAAAGLSCERTKRVTDSSLDRGYSAMEVSHQEDENGFDKISEENESKKTDILGDCPSSVEDVGPSSKEKTQLKGNSSKSKARRRYGISHHKVDCLCAVCVMKRRRQEREGNRQSAVPGTPDHLPEESNKVKIKSLDKQSFEKASSNIENSLDHELDAEQEVKIESSKRKEEEDLQKNQGLHKNYDQVDSPKQLRLEKVQQEFIQQSLPERQEDSDHQLCIRTVQQAEAAAVAVEQREKQQEEVPKSSSNHLDWQHVSSFFTVNPKILHMGGLLFSRDPKSVWNGPHSLVPRQAAASGSAIHAAIAKFME</sequence>
<keyword evidence="6" id="KW-1185">Reference proteome</keyword>
<dbReference type="HOGENOM" id="CLU_018653_1_0_1"/>
<dbReference type="PRINTS" id="PR00503">
    <property type="entry name" value="BROMODOMAIN"/>
</dbReference>
<dbReference type="InterPro" id="IPR001487">
    <property type="entry name" value="Bromodomain"/>
</dbReference>
<dbReference type="AlphaFoldDB" id="U5D370"/>
<feature type="compositionally biased region" description="Low complexity" evidence="3">
    <location>
        <begin position="98"/>
        <end position="107"/>
    </location>
</feature>
<organism evidence="5 6">
    <name type="scientific">Amborella trichopoda</name>
    <dbReference type="NCBI Taxonomy" id="13333"/>
    <lineage>
        <taxon>Eukaryota</taxon>
        <taxon>Viridiplantae</taxon>
        <taxon>Streptophyta</taxon>
        <taxon>Embryophyta</taxon>
        <taxon>Tracheophyta</taxon>
        <taxon>Spermatophyta</taxon>
        <taxon>Magnoliopsida</taxon>
        <taxon>Amborellales</taxon>
        <taxon>Amborellaceae</taxon>
        <taxon>Amborella</taxon>
    </lineage>
</organism>
<dbReference type="InterPro" id="IPR018359">
    <property type="entry name" value="Bromodomain_CS"/>
</dbReference>
<evidence type="ECO:0000313" key="6">
    <source>
        <dbReference type="Proteomes" id="UP000017836"/>
    </source>
</evidence>
<feature type="region of interest" description="Disordered" evidence="3">
    <location>
        <begin position="407"/>
        <end position="443"/>
    </location>
</feature>
<dbReference type="KEGG" id="atr:18448431"/>
<dbReference type="PROSITE" id="PS50014">
    <property type="entry name" value="BROMODOMAIN_2"/>
    <property type="match status" value="1"/>
</dbReference>
<dbReference type="InterPro" id="IPR036427">
    <property type="entry name" value="Bromodomain-like_sf"/>
</dbReference>
<evidence type="ECO:0000256" key="3">
    <source>
        <dbReference type="SAM" id="MobiDB-lite"/>
    </source>
</evidence>
<feature type="region of interest" description="Disordered" evidence="3">
    <location>
        <begin position="465"/>
        <end position="487"/>
    </location>
</feature>
<dbReference type="Pfam" id="PF00439">
    <property type="entry name" value="Bromodomain"/>
    <property type="match status" value="1"/>
</dbReference>
<evidence type="ECO:0000256" key="2">
    <source>
        <dbReference type="PROSITE-ProRule" id="PRU00035"/>
    </source>
</evidence>